<proteinExistence type="predicted"/>
<reference evidence="2" key="1">
    <citation type="submission" date="2021-06" db="EMBL/GenBank/DDBJ databases">
        <authorList>
            <person name="Kallberg Y."/>
            <person name="Tangrot J."/>
            <person name="Rosling A."/>
        </authorList>
    </citation>
    <scope>NUCLEOTIDE SEQUENCE</scope>
    <source>
        <strain evidence="2">BR232B</strain>
    </source>
</reference>
<dbReference type="AlphaFoldDB" id="A0A9N9BRC9"/>
<evidence type="ECO:0000313" key="2">
    <source>
        <dbReference type="EMBL" id="CAG8577111.1"/>
    </source>
</evidence>
<accession>A0A9N9BRC9</accession>
<dbReference type="OrthoDB" id="10406689at2759"/>
<comment type="caution">
    <text evidence="2">The sequence shown here is derived from an EMBL/GenBank/DDBJ whole genome shotgun (WGS) entry which is preliminary data.</text>
</comment>
<name>A0A9N9BRC9_9GLOM</name>
<gene>
    <name evidence="2" type="ORF">PBRASI_LOCUS6419</name>
</gene>
<dbReference type="Proteomes" id="UP000789739">
    <property type="component" value="Unassembled WGS sequence"/>
</dbReference>
<keyword evidence="3" id="KW-1185">Reference proteome</keyword>
<dbReference type="EMBL" id="CAJVPI010000849">
    <property type="protein sequence ID" value="CAG8577111.1"/>
    <property type="molecule type" value="Genomic_DNA"/>
</dbReference>
<keyword evidence="1" id="KW-0175">Coiled coil</keyword>
<evidence type="ECO:0000256" key="1">
    <source>
        <dbReference type="SAM" id="Coils"/>
    </source>
</evidence>
<organism evidence="2 3">
    <name type="scientific">Paraglomus brasilianum</name>
    <dbReference type="NCBI Taxonomy" id="144538"/>
    <lineage>
        <taxon>Eukaryota</taxon>
        <taxon>Fungi</taxon>
        <taxon>Fungi incertae sedis</taxon>
        <taxon>Mucoromycota</taxon>
        <taxon>Glomeromycotina</taxon>
        <taxon>Glomeromycetes</taxon>
        <taxon>Paraglomerales</taxon>
        <taxon>Paraglomeraceae</taxon>
        <taxon>Paraglomus</taxon>
    </lineage>
</organism>
<evidence type="ECO:0000313" key="3">
    <source>
        <dbReference type="Proteomes" id="UP000789739"/>
    </source>
</evidence>
<protein>
    <submittedName>
        <fullName evidence="2">3611_t:CDS:1</fullName>
    </submittedName>
</protein>
<feature type="coiled-coil region" evidence="1">
    <location>
        <begin position="5"/>
        <end position="46"/>
    </location>
</feature>
<sequence>MVRVNKRLCENINALKQKLDSLERELEQELRTLRKCENLVKRESDNMVVTKKQRMQLHTEDRIKGSKRRLQDSCDREFGRKKRVIEKYNLRTQTTNTIANTGT</sequence>